<dbReference type="InterPro" id="IPR026835">
    <property type="entry name" value="YqcG_C"/>
</dbReference>
<feature type="compositionally biased region" description="Gly residues" evidence="2">
    <location>
        <begin position="1300"/>
        <end position="1311"/>
    </location>
</feature>
<dbReference type="NCBIfam" id="TIGR01643">
    <property type="entry name" value="YD_repeat_2x"/>
    <property type="match status" value="8"/>
</dbReference>
<dbReference type="InterPro" id="IPR056823">
    <property type="entry name" value="TEN-like_YD-shell"/>
</dbReference>
<feature type="region of interest" description="Disordered" evidence="2">
    <location>
        <begin position="1"/>
        <end position="123"/>
    </location>
</feature>
<gene>
    <name evidence="4" type="ORF">ACFP1Z_29860</name>
</gene>
<dbReference type="InterPro" id="IPR045351">
    <property type="entry name" value="DUF6531"/>
</dbReference>
<dbReference type="Gene3D" id="1.10.287.700">
    <property type="entry name" value="Helix hairpin bin"/>
    <property type="match status" value="1"/>
</dbReference>
<feature type="region of interest" description="Disordered" evidence="2">
    <location>
        <begin position="3219"/>
        <end position="3241"/>
    </location>
</feature>
<feature type="region of interest" description="Disordered" evidence="2">
    <location>
        <begin position="1858"/>
        <end position="1935"/>
    </location>
</feature>
<dbReference type="InterPro" id="IPR003587">
    <property type="entry name" value="Hint_dom_N"/>
</dbReference>
<feature type="compositionally biased region" description="Low complexity" evidence="2">
    <location>
        <begin position="1911"/>
        <end position="1928"/>
    </location>
</feature>
<feature type="compositionally biased region" description="Basic and acidic residues" evidence="2">
    <location>
        <begin position="79"/>
        <end position="95"/>
    </location>
</feature>
<dbReference type="Pfam" id="PF13385">
    <property type="entry name" value="Laminin_G_3"/>
    <property type="match status" value="1"/>
</dbReference>
<dbReference type="PROSITE" id="PS50817">
    <property type="entry name" value="INTEIN_N_TER"/>
    <property type="match status" value="1"/>
</dbReference>
<dbReference type="InterPro" id="IPR050708">
    <property type="entry name" value="T6SS_VgrG/RHS"/>
</dbReference>
<dbReference type="InterPro" id="IPR001791">
    <property type="entry name" value="Laminin_G"/>
</dbReference>
<evidence type="ECO:0000256" key="1">
    <source>
        <dbReference type="ARBA" id="ARBA00022737"/>
    </source>
</evidence>
<dbReference type="PANTHER" id="PTHR32305">
    <property type="match status" value="1"/>
</dbReference>
<dbReference type="RefSeq" id="WP_390320831.1">
    <property type="nucleotide sequence ID" value="NZ_JBHSPB010000027.1"/>
</dbReference>
<evidence type="ECO:0000256" key="2">
    <source>
        <dbReference type="SAM" id="MobiDB-lite"/>
    </source>
</evidence>
<feature type="region of interest" description="Disordered" evidence="2">
    <location>
        <begin position="3147"/>
        <end position="3182"/>
    </location>
</feature>
<keyword evidence="5" id="KW-1185">Reference proteome</keyword>
<dbReference type="Gene3D" id="2.60.120.200">
    <property type="match status" value="1"/>
</dbReference>
<protein>
    <submittedName>
        <fullName evidence="4">DNRLRE domain-containing protein</fullName>
    </submittedName>
</protein>
<feature type="compositionally biased region" description="Basic and acidic residues" evidence="2">
    <location>
        <begin position="1280"/>
        <end position="1291"/>
    </location>
</feature>
<dbReference type="SUPFAM" id="SSF51294">
    <property type="entry name" value="Hedgehog/intein (Hint) domain"/>
    <property type="match status" value="1"/>
</dbReference>
<comment type="caution">
    <text evidence="4">The sequence shown here is derived from an EMBL/GenBank/DDBJ whole genome shotgun (WGS) entry which is preliminary data.</text>
</comment>
<dbReference type="Gene3D" id="2.170.16.10">
    <property type="entry name" value="Hedgehog/Intein (Hint) domain"/>
    <property type="match status" value="1"/>
</dbReference>
<dbReference type="SMART" id="SM00306">
    <property type="entry name" value="HintN"/>
    <property type="match status" value="1"/>
</dbReference>
<feature type="compositionally biased region" description="Polar residues" evidence="2">
    <location>
        <begin position="1880"/>
        <end position="1896"/>
    </location>
</feature>
<dbReference type="Pfam" id="PF05593">
    <property type="entry name" value="RHS_repeat"/>
    <property type="match status" value="6"/>
</dbReference>
<dbReference type="Pfam" id="PF25023">
    <property type="entry name" value="TEN_YD-shell"/>
    <property type="match status" value="2"/>
</dbReference>
<organism evidence="4 5">
    <name type="scientific">Streptomyces gamaensis</name>
    <dbReference type="NCBI Taxonomy" id="1763542"/>
    <lineage>
        <taxon>Bacteria</taxon>
        <taxon>Bacillati</taxon>
        <taxon>Actinomycetota</taxon>
        <taxon>Actinomycetes</taxon>
        <taxon>Kitasatosporales</taxon>
        <taxon>Streptomycetaceae</taxon>
        <taxon>Streptomyces</taxon>
    </lineage>
</organism>
<dbReference type="Pfam" id="PF20148">
    <property type="entry name" value="DUF6531"/>
    <property type="match status" value="1"/>
</dbReference>
<feature type="domain" description="Hint" evidence="3">
    <location>
        <begin position="2990"/>
        <end position="3095"/>
    </location>
</feature>
<feature type="compositionally biased region" description="Basic and acidic residues" evidence="2">
    <location>
        <begin position="102"/>
        <end position="114"/>
    </location>
</feature>
<sequence length="3277" mass="355109">MLVFAGAAPSEAVQRPDSGPELPGVKGHTKRPDGQRWGSAAGRDHLDGSPDPVKADGPQTLHGKYAVEHPKVPTPTARNEARVEEGPAKDIKGYDPKSSSEAADKRGEFERTYTNKDGSQTTQFSKERLNFQLPDGTWQPIDARLVPNNDKGASGWRNAADSLGINLAARADSADLARLVVDGDHEVSFGLEGAQASSGRVDEKNPSAVTYPDVLKDADLELISRPGGLKEVMVLRSANAPRTWTFPLRSKGLTASVDNGDVILKDADGKERVRIPHGYMEDSKTDPETGDGAISTKVDYRIVEHNGGQALRVELDGDWLSSPERSFPVRVDPPMVEPISASSSMYVEKSGSNNWSSASEDTLKLGSVRDGKTSQAASYLTFPNVASKLRNHKIFGASLTVLNYWSASCRPREVNVHPVTEPWTPGKGHTYPGPKYGDKIAGSSFAHGWIAEGQSSSACPAAWEAIDLGTKGRDLIEDWANGNRPNYGLTLRGSESESLNWKKFSSTSSANPPSLYVTHTPYDAKYSIERALPEPPVSRGQDGKIRIKVTNLGAETWTPSTYVLAYRAYRNGSYVQQTIAAQLPNDVPRGASVTLDAVIQRTEPGQYYFDFSMARKNVAFFTDEGVPPARLALDVLAIPPVVDSLYPANGYQSQTLSPELWANARDLDSTGQKLQYRYEVCEADKGNKPKDCFFSDWSPDRSWVVPAGKLSWSKTYLWRPWSKDNAATSPELPYTTLLTGVPQPVITSHLAGSPYGSSDKPFDPQVGNFASSAVDASVPTVGPDLTISRTYNSLDPSTDHVFGAGWASRLDMRVTPDDDGTGNVVVTYPDGQQVRFGRNPDGSFAPPQGRDAVFTAAKDGGWELTDKNGVRYTFRADGRLVRITDASGLTQTFTYAGGKLVQISNDTSRRSLFFRWSGGHISTVGTDPLRTSPLTWTYEYEGNKLTKVCSPEKTCTTYEYATGSHYRSVALDSGPYAYWRFGEDSGEDAVSQVTVNQGKDQARYVDVSHGSSGPLSGATDNAATFNGSSSRVDLPENLLNLQRSLAVSMWFRTTGNGVLLNYRSDKHNDSNDGTSAPVLYIGADGKLRGQFRMVRGITPITTGRAVNDGQWHHVVLSSDGVRQTLFVDGNDVGTLEGPIDHSIQRYAEIGAGWAYDWPSPPAKGPSYFKGDIDEVAVYHKPLGGAAARSLFTARDQADQLTRITTPAGRKAVEVTYDTNVDRVSKLTDVNGGQWKLGVPLTAMFGKDLIRSVEVTDPKDRSSFYDYDPLAGRLIRFVSPLRDKPKETEKPKPSHTPEPGVEGGLFEGGATGNGQPPTEYPDPGFIGGAINAMGVRSFGYDDKGLQNHVVDENGHALDMTYDDRGNVASRKTCRSRSDCQTTYYTYYFNEQNPVDPRNGKLTESRDARSKDASDNAYRTTYSYDTRGELVEQTAPDGRKAVRTFTTGSEPAFGGQGTMPAGMLASLTDAKGKTTRYQYFANGDLAETTDPAGLITRYTYDRLGRKLTETDVSGSQPQGVTVSFTYDGVNRVVTTTKPGVKNEVTGATHTQRTAVEYDKDGLRVGSEVTDLTGGDAPRVTRTEFDDSARPVRVTDAEGAETSYGYDVLGNRVWQVDPNGTRTETTYTTRNSIAEVRVRDWQGDPQDAPKDGSGDEKVLVTDSYAYDLAGRLTKHTDAMGRTRAISYYNDGLTKSVRMEDVPQADGSTRDIELERNEYDALGNVIRKTTGNGALVTEYSYDLTGRTESITTDPGKLDRKVSYSYDDADNVTRVVHTGRSSNITWSSSNSEIVEYTYDAVGRELSETTHNNKQRLTTTFKWDQRGLLLAETEPRGNAEGADPEAFTTTYAYDALGRRISVTEPAADVENGQEGDAGKPVKLRPTTLTGFNTFDEATQSKDPQGRVSSVDFDKTGRPTTTTSPSYTPPGGSEPITPVSRNEYDAGGRITAVTDALGNTKRFRYDQLGRLVQREEPRTSKLLGLVTEPGKAVPSGAGAVWSYTYSRTGEELSVTDPTGARTESTYDGLGRLATATQVERKSGQTRYFTSSFAYDDADRMVAKTSPSGDTTRYSYDTLGQLTGTEDPAGVKTTTGYDMAGRVISNTDALGRQVRQTYDQAGRMTGQLWLDKDETPLRDRSFRYDLAGNVVSSTDAKGKSVGFTFDAQNQLVQQVEPVSSGKTITTTFGYDANGNRTRYTDGRGNTTRYTFNTLGLPESVVEPVTKEYPGAADRTWTTSYDAVGNPVRLSEPGKVERVRTYDPSGLLLRETGSGAEVSTPDRIYEYDGNGRVVSATAPKGVNTYEYDDRGLLTSARGGSGDAAFGYDEDGRLLTRVDAAGTAVFGYEKGRLKSVKDAQSQQLFSYRYDKTGALEGIDSPGVSRSFGYDDLGRQTSDVTKSVVSGTVLATAEYRFDDNDRLKSKKTTGTADAGEQKYTYDDAGRLTSWTDKAGKTTTYGWDDSGNRVQAGDRKAVYDARNRLMSDGDSTYAYTPRGTRKTSSTSGLVEESRFDAFGQLAKQGETSYEYDAFGRLTDRDGTQHTYSGLGDDVVTDGRGVYSRGLTGELISVTQGGTTRLAMDDRHGDVIGTVDAKDTDPKSLASSVGFDPFGKTTAAAGEQISIGYQGDWTDPKSQQVNMAARWYDSGTGAFTSRDSYTLDPTPSVEANRYTYASADPMDNTDPTGHWSLRGLAKKAWKKTTQAASSGYHAVTSAVSSGYNYVAEKVTSAYNYVAEKVASAYHYVAEKVSQAYHYVARKVSSAYHYVARKVSSAVNWVSHKVSSGARWLGNKVSSGARYVRNAATRVYKSAAQIYRESKQYISDKARAAKKYIATHNPIPVLAKALRPVYAGMKTAVSAAVHIPALVVQETKQVVQDVAKAAVEVTKIVADVSAKMVSAVDSAITAVSEFAQTAAPYLKAAWDFTAEVTGINDAINCATKGDVEACLWTAATVASIFVPGSTGAVRGAKAARMASKVEHVAGSGKAADKVEEAVGTVCQINSFTPETLVVMADGSAKPIKDIKPGEKVLATDPTTGRTEARPVEDVIVGNGEKHLVRLTIDTDGDKGNATDTITATEGHPFWVEDQHTWVKASDIKPGALLRTSAGTWVKVTATRAWTAVQQVFNLSVGGIHTYYVQAGAAPVLVHNNCGPARDAAGRFTSDPSRLNPGQLDSDGMLRGTNATGQVTSRGNFRKATEDAAWNNAEVGPNGGRLCPTQGPNCAGEVMVPPRTPGQQRDWDVSHNPSWSNRQFSPNVTRREVIDEYQRGTSLECAACNRSGGNNDARFG</sequence>
<keyword evidence="1" id="KW-0677">Repeat</keyword>
<reference evidence="5" key="1">
    <citation type="journal article" date="2019" name="Int. J. Syst. Evol. Microbiol.">
        <title>The Global Catalogue of Microorganisms (GCM) 10K type strain sequencing project: providing services to taxonomists for standard genome sequencing and annotation.</title>
        <authorList>
            <consortium name="The Broad Institute Genomics Platform"/>
            <consortium name="The Broad Institute Genome Sequencing Center for Infectious Disease"/>
            <person name="Wu L."/>
            <person name="Ma J."/>
        </authorList>
    </citation>
    <scope>NUCLEOTIDE SEQUENCE [LARGE SCALE GENOMIC DNA]</scope>
    <source>
        <strain evidence="5">CGMCC 4.7304</strain>
    </source>
</reference>
<dbReference type="InterPro" id="IPR013320">
    <property type="entry name" value="ConA-like_dom_sf"/>
</dbReference>
<dbReference type="Gene3D" id="2.180.10.10">
    <property type="entry name" value="RHS repeat-associated core"/>
    <property type="match status" value="5"/>
</dbReference>
<dbReference type="SUPFAM" id="SSF49899">
    <property type="entry name" value="Concanavalin A-like lectins/glucanases"/>
    <property type="match status" value="1"/>
</dbReference>
<dbReference type="CDD" id="cd00110">
    <property type="entry name" value="LamG"/>
    <property type="match status" value="1"/>
</dbReference>
<name>A0ABW0Z8C3_9ACTN</name>
<dbReference type="Proteomes" id="UP001596083">
    <property type="component" value="Unassembled WGS sequence"/>
</dbReference>
<dbReference type="Pfam" id="PF07591">
    <property type="entry name" value="PT-HINT"/>
    <property type="match status" value="1"/>
</dbReference>
<dbReference type="PANTHER" id="PTHR32305:SF15">
    <property type="entry name" value="PROTEIN RHSA-RELATED"/>
    <property type="match status" value="1"/>
</dbReference>
<dbReference type="InterPro" id="IPR031325">
    <property type="entry name" value="RHS_repeat"/>
</dbReference>
<evidence type="ECO:0000259" key="3">
    <source>
        <dbReference type="SMART" id="SM00306"/>
    </source>
</evidence>
<dbReference type="InterPro" id="IPR006530">
    <property type="entry name" value="YD"/>
</dbReference>
<evidence type="ECO:0000313" key="5">
    <source>
        <dbReference type="Proteomes" id="UP001596083"/>
    </source>
</evidence>
<dbReference type="InterPro" id="IPR036844">
    <property type="entry name" value="Hint_dom_sf"/>
</dbReference>
<feature type="compositionally biased region" description="Polar residues" evidence="2">
    <location>
        <begin position="3170"/>
        <end position="3180"/>
    </location>
</feature>
<dbReference type="CDD" id="cd00081">
    <property type="entry name" value="Hint"/>
    <property type="match status" value="1"/>
</dbReference>
<dbReference type="Pfam" id="PF14410">
    <property type="entry name" value="GH-E"/>
    <property type="match status" value="1"/>
</dbReference>
<proteinExistence type="predicted"/>
<feature type="compositionally biased region" description="Basic and acidic residues" evidence="2">
    <location>
        <begin position="1396"/>
        <end position="1412"/>
    </location>
</feature>
<dbReference type="EMBL" id="JBHSPB010000027">
    <property type="protein sequence ID" value="MFC5724367.1"/>
    <property type="molecule type" value="Genomic_DNA"/>
</dbReference>
<feature type="region of interest" description="Disordered" evidence="2">
    <location>
        <begin position="1277"/>
        <end position="1318"/>
    </location>
</feature>
<dbReference type="InterPro" id="IPR006141">
    <property type="entry name" value="Intein_N"/>
</dbReference>
<dbReference type="NCBIfam" id="TIGR03696">
    <property type="entry name" value="Rhs_assc_core"/>
    <property type="match status" value="1"/>
</dbReference>
<accession>A0ABW0Z8C3</accession>
<dbReference type="InterPro" id="IPR022385">
    <property type="entry name" value="Rhs_assc_core"/>
</dbReference>
<evidence type="ECO:0000313" key="4">
    <source>
        <dbReference type="EMBL" id="MFC5724367.1"/>
    </source>
</evidence>
<feature type="compositionally biased region" description="Polar residues" evidence="2">
    <location>
        <begin position="3232"/>
        <end position="3241"/>
    </location>
</feature>
<dbReference type="NCBIfam" id="NF033679">
    <property type="entry name" value="DNRLRE_dom"/>
    <property type="match status" value="1"/>
</dbReference>
<feature type="region of interest" description="Disordered" evidence="2">
    <location>
        <begin position="1389"/>
        <end position="1419"/>
    </location>
</feature>